<evidence type="ECO:0000313" key="8">
    <source>
        <dbReference type="Proteomes" id="UP001231616"/>
    </source>
</evidence>
<feature type="transmembrane region" description="Helical" evidence="5">
    <location>
        <begin position="115"/>
        <end position="145"/>
    </location>
</feature>
<accession>A0ABT9H3H3</accession>
<evidence type="ECO:0000256" key="1">
    <source>
        <dbReference type="ARBA" id="ARBA00004141"/>
    </source>
</evidence>
<feature type="transmembrane region" description="Helical" evidence="5">
    <location>
        <begin position="43"/>
        <end position="61"/>
    </location>
</feature>
<evidence type="ECO:0000256" key="3">
    <source>
        <dbReference type="ARBA" id="ARBA00022989"/>
    </source>
</evidence>
<dbReference type="Pfam" id="PF07298">
    <property type="entry name" value="NnrU"/>
    <property type="match status" value="1"/>
</dbReference>
<dbReference type="Proteomes" id="UP001231616">
    <property type="component" value="Unassembled WGS sequence"/>
</dbReference>
<comment type="caution">
    <text evidence="7">The sequence shown here is derived from an EMBL/GenBank/DDBJ whole genome shotgun (WGS) entry which is preliminary data.</text>
</comment>
<gene>
    <name evidence="7" type="ORF">Q3O60_15595</name>
</gene>
<dbReference type="InterPro" id="IPR009915">
    <property type="entry name" value="NnrU_dom"/>
</dbReference>
<protein>
    <submittedName>
        <fullName evidence="7">NnrU family protein</fullName>
    </submittedName>
</protein>
<feature type="domain" description="NnrU" evidence="6">
    <location>
        <begin position="5"/>
        <end position="191"/>
    </location>
</feature>
<organism evidence="7 8">
    <name type="scientific">Alkalimonas collagenimarina</name>
    <dbReference type="NCBI Taxonomy" id="400390"/>
    <lineage>
        <taxon>Bacteria</taxon>
        <taxon>Pseudomonadati</taxon>
        <taxon>Pseudomonadota</taxon>
        <taxon>Gammaproteobacteria</taxon>
        <taxon>Alkalimonas</taxon>
    </lineage>
</organism>
<dbReference type="EMBL" id="JAUZVZ010000028">
    <property type="protein sequence ID" value="MDP4537609.1"/>
    <property type="molecule type" value="Genomic_DNA"/>
</dbReference>
<evidence type="ECO:0000256" key="5">
    <source>
        <dbReference type="SAM" id="Phobius"/>
    </source>
</evidence>
<name>A0ABT9H3H3_9GAMM</name>
<feature type="transmembrane region" description="Helical" evidence="5">
    <location>
        <begin position="73"/>
        <end position="95"/>
    </location>
</feature>
<keyword evidence="8" id="KW-1185">Reference proteome</keyword>
<keyword evidence="4 5" id="KW-0472">Membrane</keyword>
<sequence>MIMTLLIVGLILFLGMHSVYMLAPSVRLQLISKLGPQGWKGLYALIALVGFVLLVLGYADARASTTLVWLPPSGMAHLTALLTLVAFIFLIATYIPGSKLKAKVGHPMLLATKIWALAHLVSNGTLVAMILFASFLIWAVAGFAVSRRKDRAEGVQRVGYWSRDAITVVIALVGYWLFAFHLHELLIGVKPFGM</sequence>
<evidence type="ECO:0000256" key="2">
    <source>
        <dbReference type="ARBA" id="ARBA00022692"/>
    </source>
</evidence>
<comment type="subcellular location">
    <subcellularLocation>
        <location evidence="1">Membrane</location>
        <topology evidence="1">Multi-pass membrane protein</topology>
    </subcellularLocation>
</comment>
<proteinExistence type="predicted"/>
<keyword evidence="2 5" id="KW-0812">Transmembrane</keyword>
<reference evidence="7 8" key="1">
    <citation type="submission" date="2023-08" db="EMBL/GenBank/DDBJ databases">
        <authorList>
            <person name="Joshi A."/>
            <person name="Thite S."/>
        </authorList>
    </citation>
    <scope>NUCLEOTIDE SEQUENCE [LARGE SCALE GENOMIC DNA]</scope>
    <source>
        <strain evidence="7 8">AC40</strain>
    </source>
</reference>
<evidence type="ECO:0000256" key="4">
    <source>
        <dbReference type="ARBA" id="ARBA00023136"/>
    </source>
</evidence>
<evidence type="ECO:0000259" key="6">
    <source>
        <dbReference type="Pfam" id="PF07298"/>
    </source>
</evidence>
<feature type="transmembrane region" description="Helical" evidence="5">
    <location>
        <begin position="165"/>
        <end position="183"/>
    </location>
</feature>
<keyword evidence="3 5" id="KW-1133">Transmembrane helix</keyword>
<evidence type="ECO:0000313" key="7">
    <source>
        <dbReference type="EMBL" id="MDP4537609.1"/>
    </source>
</evidence>